<comment type="caution">
    <text evidence="1">The sequence shown here is derived from an EMBL/GenBank/DDBJ whole genome shotgun (WGS) entry which is preliminary data.</text>
</comment>
<dbReference type="PANTHER" id="PTHR43135:SF3">
    <property type="entry name" value="ALPHA-D-RIBOSE 1-METHYLPHOSPHONATE 5-TRIPHOSPHATE DIPHOSPHATASE"/>
    <property type="match status" value="1"/>
</dbReference>
<evidence type="ECO:0008006" key="3">
    <source>
        <dbReference type="Google" id="ProtNLM"/>
    </source>
</evidence>
<reference evidence="1 2" key="1">
    <citation type="submission" date="2023-10" db="EMBL/GenBank/DDBJ databases">
        <title>Saccharopolyspora sp. nov., isolated from mangrove soil.</title>
        <authorList>
            <person name="Lu Y."/>
            <person name="Liu W."/>
        </authorList>
    </citation>
    <scope>NUCLEOTIDE SEQUENCE [LARGE SCALE GENOMIC DNA]</scope>
    <source>
        <strain evidence="1 2">S2-29</strain>
    </source>
</reference>
<dbReference type="Gene3D" id="3.20.20.140">
    <property type="entry name" value="Metal-dependent hydrolases"/>
    <property type="match status" value="1"/>
</dbReference>
<dbReference type="RefSeq" id="WP_324269608.1">
    <property type="nucleotide sequence ID" value="NZ_JAWLNX010000039.1"/>
</dbReference>
<evidence type="ECO:0000313" key="1">
    <source>
        <dbReference type="EMBL" id="MEB3372189.1"/>
    </source>
</evidence>
<dbReference type="EMBL" id="JAWLNX010000039">
    <property type="protein sequence ID" value="MEB3372189.1"/>
    <property type="molecule type" value="Genomic_DNA"/>
</dbReference>
<organism evidence="1 2">
    <name type="scientific">Saccharopolyspora mangrovi</name>
    <dbReference type="NCBI Taxonomy" id="3082379"/>
    <lineage>
        <taxon>Bacteria</taxon>
        <taxon>Bacillati</taxon>
        <taxon>Actinomycetota</taxon>
        <taxon>Actinomycetes</taxon>
        <taxon>Pseudonocardiales</taxon>
        <taxon>Pseudonocardiaceae</taxon>
        <taxon>Saccharopolyspora</taxon>
    </lineage>
</organism>
<dbReference type="Proteomes" id="UP001327093">
    <property type="component" value="Unassembled WGS sequence"/>
</dbReference>
<dbReference type="PANTHER" id="PTHR43135">
    <property type="entry name" value="ALPHA-D-RIBOSE 1-METHYLPHOSPHONATE 5-TRIPHOSPHATE DIPHOSPHATASE"/>
    <property type="match status" value="1"/>
</dbReference>
<keyword evidence="2" id="KW-1185">Reference proteome</keyword>
<accession>A0ABU6AKU6</accession>
<dbReference type="InterPro" id="IPR051781">
    <property type="entry name" value="Metallo-dep_Hydrolase"/>
</dbReference>
<name>A0ABU6AKU6_9PSEU</name>
<evidence type="ECO:0000313" key="2">
    <source>
        <dbReference type="Proteomes" id="UP001327093"/>
    </source>
</evidence>
<proteinExistence type="predicted"/>
<dbReference type="SUPFAM" id="SSF51556">
    <property type="entry name" value="Metallo-dependent hydrolases"/>
    <property type="match status" value="1"/>
</dbReference>
<protein>
    <recommendedName>
        <fullName evidence="3">Amidohydrolase-related domain-containing protein</fullName>
    </recommendedName>
</protein>
<gene>
    <name evidence="1" type="ORF">R4I43_32795</name>
</gene>
<sequence>MFGFLDQLGPYKGLPESTAPNPLSDLWTAGTLLTVPDGRGTQFGPIPTVSPGAGRAEIDAFVADRLAEGSDYIKVIREDGSLYGDERMPTLTREQVALAVEAAHRRGARCVVHTTTRRDAGAALAAGADGLAHVPGDPISEQTLDIAARSGAFVTATLSVFNGIGCAGEAGRVLNDPLIAPHLSQEQRDGLRVDGITCMPTAPPRPTSAPCTGRA</sequence>
<dbReference type="InterPro" id="IPR032466">
    <property type="entry name" value="Metal_Hydrolase"/>
</dbReference>